<comment type="caution">
    <text evidence="2">The sequence shown here is derived from an EMBL/GenBank/DDBJ whole genome shotgun (WGS) entry which is preliminary data.</text>
</comment>
<dbReference type="EMBL" id="LGLV01000007">
    <property type="protein sequence ID" value="OBZ95251.1"/>
    <property type="molecule type" value="Genomic_DNA"/>
</dbReference>
<feature type="domain" description="CHAD" evidence="1">
    <location>
        <begin position="5"/>
        <end position="287"/>
    </location>
</feature>
<organism evidence="2 3">
    <name type="scientific">Pararhizobium polonicum</name>
    <dbReference type="NCBI Taxonomy" id="1612624"/>
    <lineage>
        <taxon>Bacteria</taxon>
        <taxon>Pseudomonadati</taxon>
        <taxon>Pseudomonadota</taxon>
        <taxon>Alphaproteobacteria</taxon>
        <taxon>Hyphomicrobiales</taxon>
        <taxon>Rhizobiaceae</taxon>
        <taxon>Rhizobium/Agrobacterium group</taxon>
        <taxon>Pararhizobium</taxon>
    </lineage>
</organism>
<dbReference type="SMART" id="SM00880">
    <property type="entry name" value="CHAD"/>
    <property type="match status" value="1"/>
</dbReference>
<dbReference type="Gene3D" id="1.40.20.10">
    <property type="entry name" value="CHAD domain"/>
    <property type="match status" value="1"/>
</dbReference>
<accession>A0A1C7P1X5</accession>
<dbReference type="OrthoDB" id="9810907at2"/>
<dbReference type="RefSeq" id="WP_068954301.1">
    <property type="nucleotide sequence ID" value="NZ_LGLV01000007.1"/>
</dbReference>
<dbReference type="Proteomes" id="UP000093111">
    <property type="component" value="Unassembled WGS sequence"/>
</dbReference>
<reference evidence="2 3" key="1">
    <citation type="journal article" date="2016" name="Syst. Appl. Microbiol.">
        <title>Pararhizobium polonicum sp. nov. isolated from tumors on stone fruit rootstocks.</title>
        <authorList>
            <person name="Pulawska J."/>
            <person name="Kuzmanovic N."/>
            <person name="Willems A."/>
            <person name="Pothier J.F."/>
        </authorList>
    </citation>
    <scope>NUCLEOTIDE SEQUENCE [LARGE SCALE GENOMIC DNA]</scope>
    <source>
        <strain evidence="2 3">F5.1</strain>
    </source>
</reference>
<evidence type="ECO:0000313" key="3">
    <source>
        <dbReference type="Proteomes" id="UP000093111"/>
    </source>
</evidence>
<dbReference type="PATRIC" id="fig|1612624.7.peg.4224"/>
<dbReference type="InterPro" id="IPR007899">
    <property type="entry name" value="CHAD_dom"/>
</dbReference>
<dbReference type="PANTHER" id="PTHR39339">
    <property type="entry name" value="SLR1444 PROTEIN"/>
    <property type="match status" value="1"/>
</dbReference>
<evidence type="ECO:0000313" key="2">
    <source>
        <dbReference type="EMBL" id="OBZ95251.1"/>
    </source>
</evidence>
<protein>
    <submittedName>
        <fullName evidence="2">Metal-binding protein</fullName>
    </submittedName>
</protein>
<name>A0A1C7P1X5_9HYPH</name>
<gene>
    <name evidence="2" type="ORF">ADU59_11710</name>
</gene>
<dbReference type="STRING" id="1612624.ADU59_11710"/>
<keyword evidence="3" id="KW-1185">Reference proteome</keyword>
<dbReference type="PROSITE" id="PS51708">
    <property type="entry name" value="CHAD"/>
    <property type="match status" value="1"/>
</dbReference>
<sequence>MSYRIRPSEHFTGEFKAAGTEQLQRAIAALTERPDGLVEAIHQARKNFKRLRSLYRLAAADIPAFRRTENARIRTMARTLSTFRDATALVEVSHYLADHAETGKERAALKRIAKMLTARRDERATSETSVEDSVAAAIATCGRALEALSRITFEDGAGKSATRIEKGWRKALERAAAARAACENTTDAHLFHELRKRSQDYRFYLDLLRQLWPSAMHAKRREAAVIAELLGHHNDLALLSSLVNEQPHLFGKSEDLATLRSLMTTRQEALRKAALKVADSAFRDDPKDESRTIRLLWKDAA</sequence>
<dbReference type="PANTHER" id="PTHR39339:SF1">
    <property type="entry name" value="CHAD DOMAIN-CONTAINING PROTEIN"/>
    <property type="match status" value="1"/>
</dbReference>
<evidence type="ECO:0000259" key="1">
    <source>
        <dbReference type="PROSITE" id="PS51708"/>
    </source>
</evidence>
<dbReference type="InterPro" id="IPR038186">
    <property type="entry name" value="CHAD_dom_sf"/>
</dbReference>
<dbReference type="AlphaFoldDB" id="A0A1C7P1X5"/>
<proteinExistence type="predicted"/>
<dbReference type="Pfam" id="PF05235">
    <property type="entry name" value="CHAD"/>
    <property type="match status" value="1"/>
</dbReference>